<keyword evidence="3" id="KW-1185">Reference proteome</keyword>
<comment type="caution">
    <text evidence="2">The sequence shown here is derived from an EMBL/GenBank/DDBJ whole genome shotgun (WGS) entry which is preliminary data.</text>
</comment>
<reference evidence="2 3" key="1">
    <citation type="submission" date="2019-05" db="EMBL/GenBank/DDBJ databases">
        <title>Another draft genome of Portunus trituberculatus and its Hox gene families provides insights of decapod evolution.</title>
        <authorList>
            <person name="Jeong J.-H."/>
            <person name="Song I."/>
            <person name="Kim S."/>
            <person name="Choi T."/>
            <person name="Kim D."/>
            <person name="Ryu S."/>
            <person name="Kim W."/>
        </authorList>
    </citation>
    <scope>NUCLEOTIDE SEQUENCE [LARGE SCALE GENOMIC DNA]</scope>
    <source>
        <tissue evidence="2">Muscle</tissue>
    </source>
</reference>
<evidence type="ECO:0000256" key="1">
    <source>
        <dbReference type="SAM" id="MobiDB-lite"/>
    </source>
</evidence>
<dbReference type="AlphaFoldDB" id="A0A5B7CD61"/>
<accession>A0A5B7CD61</accession>
<sequence>MVLEAERQDLYIINSRNTLKNPASHPCGFGKQSWWENKTFLNMDLSPTQTFPHQHQPRDTHHDGVGVMHHIQEGKIQHQRHLVQHNDSLHGPASHCQPCHNTTPPLSTL</sequence>
<feature type="compositionally biased region" description="Polar residues" evidence="1">
    <location>
        <begin position="99"/>
        <end position="109"/>
    </location>
</feature>
<evidence type="ECO:0000313" key="2">
    <source>
        <dbReference type="EMBL" id="MPC07489.1"/>
    </source>
</evidence>
<gene>
    <name evidence="2" type="ORF">E2C01_000050</name>
</gene>
<proteinExistence type="predicted"/>
<dbReference type="Proteomes" id="UP000324222">
    <property type="component" value="Unassembled WGS sequence"/>
</dbReference>
<feature type="region of interest" description="Disordered" evidence="1">
    <location>
        <begin position="87"/>
        <end position="109"/>
    </location>
</feature>
<organism evidence="2 3">
    <name type="scientific">Portunus trituberculatus</name>
    <name type="common">Swimming crab</name>
    <name type="synonym">Neptunus trituberculatus</name>
    <dbReference type="NCBI Taxonomy" id="210409"/>
    <lineage>
        <taxon>Eukaryota</taxon>
        <taxon>Metazoa</taxon>
        <taxon>Ecdysozoa</taxon>
        <taxon>Arthropoda</taxon>
        <taxon>Crustacea</taxon>
        <taxon>Multicrustacea</taxon>
        <taxon>Malacostraca</taxon>
        <taxon>Eumalacostraca</taxon>
        <taxon>Eucarida</taxon>
        <taxon>Decapoda</taxon>
        <taxon>Pleocyemata</taxon>
        <taxon>Brachyura</taxon>
        <taxon>Eubrachyura</taxon>
        <taxon>Portunoidea</taxon>
        <taxon>Portunidae</taxon>
        <taxon>Portuninae</taxon>
        <taxon>Portunus</taxon>
    </lineage>
</organism>
<dbReference type="EMBL" id="VSRR010000002">
    <property type="protein sequence ID" value="MPC07489.1"/>
    <property type="molecule type" value="Genomic_DNA"/>
</dbReference>
<name>A0A5B7CD61_PORTR</name>
<protein>
    <submittedName>
        <fullName evidence="2">Uncharacterized protein</fullName>
    </submittedName>
</protein>
<evidence type="ECO:0000313" key="3">
    <source>
        <dbReference type="Proteomes" id="UP000324222"/>
    </source>
</evidence>